<keyword evidence="17" id="KW-1185">Reference proteome</keyword>
<keyword evidence="10" id="KW-0560">Oxidoreductase</keyword>
<dbReference type="GO" id="GO:0046872">
    <property type="term" value="F:metal ion binding"/>
    <property type="evidence" value="ECO:0007669"/>
    <property type="project" value="UniProtKB-KW"/>
</dbReference>
<evidence type="ECO:0000256" key="4">
    <source>
        <dbReference type="ARBA" id="ARBA00022640"/>
    </source>
</evidence>
<dbReference type="Gene3D" id="3.90.380.10">
    <property type="entry name" value="Naphthalene 1,2-dioxygenase Alpha Subunit, Chain A, domain 1"/>
    <property type="match status" value="1"/>
</dbReference>
<evidence type="ECO:0000313" key="16">
    <source>
        <dbReference type="EMBL" id="KAK9220702.1"/>
    </source>
</evidence>
<dbReference type="Gene3D" id="2.102.10.10">
    <property type="entry name" value="Rieske [2Fe-2S] iron-sulphur domain"/>
    <property type="match status" value="1"/>
</dbReference>
<evidence type="ECO:0000256" key="14">
    <source>
        <dbReference type="SAM" id="MobiDB-lite"/>
    </source>
</evidence>
<gene>
    <name evidence="16" type="ORF">WN944_009125</name>
</gene>
<evidence type="ECO:0000256" key="13">
    <source>
        <dbReference type="ARBA" id="ARBA00023136"/>
    </source>
</evidence>
<proteinExistence type="predicted"/>
<dbReference type="PANTHER" id="PTHR21266:SF32">
    <property type="entry name" value="CHOLESTEROL 7-DESATURASE NVD"/>
    <property type="match status" value="1"/>
</dbReference>
<dbReference type="InterPro" id="IPR036922">
    <property type="entry name" value="Rieske_2Fe-2S_sf"/>
</dbReference>
<evidence type="ECO:0000256" key="8">
    <source>
        <dbReference type="ARBA" id="ARBA00022946"/>
    </source>
</evidence>
<accession>A0AAP0MVK6</accession>
<evidence type="ECO:0000259" key="15">
    <source>
        <dbReference type="PROSITE" id="PS51296"/>
    </source>
</evidence>
<dbReference type="InterPro" id="IPR050584">
    <property type="entry name" value="Cholesterol_7-desaturase"/>
</dbReference>
<dbReference type="GO" id="GO:0016020">
    <property type="term" value="C:membrane"/>
    <property type="evidence" value="ECO:0007669"/>
    <property type="project" value="UniProtKB-SubCell"/>
</dbReference>
<keyword evidence="8" id="KW-0809">Transit peptide</keyword>
<evidence type="ECO:0000256" key="11">
    <source>
        <dbReference type="ARBA" id="ARBA00023004"/>
    </source>
</evidence>
<evidence type="ECO:0000256" key="5">
    <source>
        <dbReference type="ARBA" id="ARBA00022692"/>
    </source>
</evidence>
<keyword evidence="12" id="KW-0411">Iron-sulfur</keyword>
<evidence type="ECO:0000256" key="3">
    <source>
        <dbReference type="ARBA" id="ARBA00022528"/>
    </source>
</evidence>
<dbReference type="CDD" id="cd03480">
    <property type="entry name" value="Rieske_RO_Alpha_PaO"/>
    <property type="match status" value="1"/>
</dbReference>
<dbReference type="PANTHER" id="PTHR21266">
    <property type="entry name" value="IRON-SULFUR DOMAIN CONTAINING PROTEIN"/>
    <property type="match status" value="1"/>
</dbReference>
<sequence length="694" mass="78618">MTSSHGGVSIEIKFVQRTVLHAAVEALILSSVSTFYNTPLKLKYNRTHFTTKPKLLSFHFSPLSALSSFSSKPSKLLTTLSPSSQVSTEATDPPETELETNSQEEKFDWFSQWYPLMPVCDLDKRVPHAKKVLGLDVVVWWDRNENEWRVFADACPHRLAPLSEGRIDQWGRLQCPYHGWCFSGSGDCKFIPQAPPDGPPVHTSKKACAAVYPSAVQNGILWFWPDTAPQCKDIIKTKKPPHIPELDDPSFTKMFGSRDVPYGYEVLMENLMDPAHLTYAHYGMMRTRKPKVMLDREGGRPIKISFEKIDINGFIAKQDSEIAKFLAPCVFVVYFDLLENQENGSASSGGAEEKLKQRRVAMIFICAPVSPGNSRVIWAFPRNFQIWIDKVVPRWIFHMGQNPILDSDLCLLHVEERKIMAVGPANWQKACFVPTKSDNLVVGFRMWLKKYSGGQFNWGGKFDATLPPTLTREQLMDRYWSHVVNCKSCNAAHKSLSALEVILQVVSVVSVGIVAATKQNAMSMATRTTIVSFAWYPVCDLDKRVPHAKRVLGLDVVGELINGTSCNVCIMVGVSMALVTVHTFKKSCAKVYPSTVKNDIVWFWPNSEPQYKDIITKKTPLYIPEMDDPSYIKTIRNRDLPYGFEVLIENLMDPAHVPYDIIKLCEFHHPKPEQWIFFWLLSTFARVSDSVIIN</sequence>
<name>A0AAP0MVK6_9ROSI</name>
<keyword evidence="3" id="KW-0150">Chloroplast</keyword>
<organism evidence="16 17">
    <name type="scientific">Citrus x changshan-huyou</name>
    <dbReference type="NCBI Taxonomy" id="2935761"/>
    <lineage>
        <taxon>Eukaryota</taxon>
        <taxon>Viridiplantae</taxon>
        <taxon>Streptophyta</taxon>
        <taxon>Embryophyta</taxon>
        <taxon>Tracheophyta</taxon>
        <taxon>Spermatophyta</taxon>
        <taxon>Magnoliopsida</taxon>
        <taxon>eudicotyledons</taxon>
        <taxon>Gunneridae</taxon>
        <taxon>Pentapetalae</taxon>
        <taxon>rosids</taxon>
        <taxon>malvids</taxon>
        <taxon>Sapindales</taxon>
        <taxon>Rutaceae</taxon>
        <taxon>Aurantioideae</taxon>
        <taxon>Citrus</taxon>
    </lineage>
</organism>
<reference evidence="16 17" key="1">
    <citation type="submission" date="2024-05" db="EMBL/GenBank/DDBJ databases">
        <title>Haplotype-resolved chromosome-level genome assembly of Huyou (Citrus changshanensis).</title>
        <authorList>
            <person name="Miao C."/>
            <person name="Chen W."/>
            <person name="Wu Y."/>
            <person name="Wang L."/>
            <person name="Zhao S."/>
            <person name="Grierson D."/>
            <person name="Xu C."/>
            <person name="Chen K."/>
        </authorList>
    </citation>
    <scope>NUCLEOTIDE SEQUENCE [LARGE SCALE GENOMIC DNA]</scope>
    <source>
        <strain evidence="16">01-14</strain>
        <tissue evidence="16">Leaf</tissue>
    </source>
</reference>
<comment type="caution">
    <text evidence="16">The sequence shown here is derived from an EMBL/GenBank/DDBJ whole genome shotgun (WGS) entry which is preliminary data.</text>
</comment>
<keyword evidence="6" id="KW-0001">2Fe-2S</keyword>
<dbReference type="EMBL" id="JBCGBO010000002">
    <property type="protein sequence ID" value="KAK9220702.1"/>
    <property type="molecule type" value="Genomic_DNA"/>
</dbReference>
<dbReference type="GO" id="GO:0009507">
    <property type="term" value="C:chloroplast"/>
    <property type="evidence" value="ECO:0007669"/>
    <property type="project" value="UniProtKB-SubCell"/>
</dbReference>
<comment type="subcellular location">
    <subcellularLocation>
        <location evidence="2">Membrane</location>
    </subcellularLocation>
    <subcellularLocation>
        <location evidence="1">Plastid</location>
        <location evidence="1">Chloroplast</location>
    </subcellularLocation>
</comment>
<evidence type="ECO:0000256" key="6">
    <source>
        <dbReference type="ARBA" id="ARBA00022714"/>
    </source>
</evidence>
<keyword evidence="4" id="KW-0934">Plastid</keyword>
<keyword evidence="5" id="KW-0812">Transmembrane</keyword>
<dbReference type="Proteomes" id="UP001428341">
    <property type="component" value="Unassembled WGS sequence"/>
</dbReference>
<dbReference type="PROSITE" id="PS51296">
    <property type="entry name" value="RIESKE"/>
    <property type="match status" value="1"/>
</dbReference>
<keyword evidence="9" id="KW-1133">Transmembrane helix</keyword>
<evidence type="ECO:0000256" key="9">
    <source>
        <dbReference type="ARBA" id="ARBA00022989"/>
    </source>
</evidence>
<dbReference type="Pfam" id="PF08417">
    <property type="entry name" value="PaO"/>
    <property type="match status" value="1"/>
</dbReference>
<dbReference type="SUPFAM" id="SSF50022">
    <property type="entry name" value="ISP domain"/>
    <property type="match status" value="1"/>
</dbReference>
<evidence type="ECO:0000256" key="12">
    <source>
        <dbReference type="ARBA" id="ARBA00023014"/>
    </source>
</evidence>
<evidence type="ECO:0000313" key="17">
    <source>
        <dbReference type="Proteomes" id="UP001428341"/>
    </source>
</evidence>
<dbReference type="GO" id="GO:0051537">
    <property type="term" value="F:2 iron, 2 sulfur cluster binding"/>
    <property type="evidence" value="ECO:0007669"/>
    <property type="project" value="UniProtKB-KW"/>
</dbReference>
<keyword evidence="7" id="KW-0479">Metal-binding</keyword>
<evidence type="ECO:0000256" key="1">
    <source>
        <dbReference type="ARBA" id="ARBA00004229"/>
    </source>
</evidence>
<dbReference type="InterPro" id="IPR017941">
    <property type="entry name" value="Rieske_2Fe-2S"/>
</dbReference>
<evidence type="ECO:0000256" key="2">
    <source>
        <dbReference type="ARBA" id="ARBA00004370"/>
    </source>
</evidence>
<dbReference type="SUPFAM" id="SSF55961">
    <property type="entry name" value="Bet v1-like"/>
    <property type="match status" value="1"/>
</dbReference>
<evidence type="ECO:0000256" key="7">
    <source>
        <dbReference type="ARBA" id="ARBA00022723"/>
    </source>
</evidence>
<dbReference type="Pfam" id="PF00355">
    <property type="entry name" value="Rieske"/>
    <property type="match status" value="1"/>
</dbReference>
<protein>
    <recommendedName>
        <fullName evidence="15">Rieske domain-containing protein</fullName>
    </recommendedName>
</protein>
<feature type="region of interest" description="Disordered" evidence="14">
    <location>
        <begin position="77"/>
        <end position="101"/>
    </location>
</feature>
<keyword evidence="13" id="KW-0472">Membrane</keyword>
<feature type="domain" description="Rieske" evidence="15">
    <location>
        <begin position="113"/>
        <end position="223"/>
    </location>
</feature>
<keyword evidence="11" id="KW-0408">Iron</keyword>
<dbReference type="AlphaFoldDB" id="A0AAP0MVK6"/>
<dbReference type="InterPro" id="IPR013626">
    <property type="entry name" value="PaO"/>
</dbReference>
<dbReference type="GO" id="GO:0010277">
    <property type="term" value="F:chlorophyllide a oxygenase activity"/>
    <property type="evidence" value="ECO:0007669"/>
    <property type="project" value="InterPro"/>
</dbReference>
<evidence type="ECO:0000256" key="10">
    <source>
        <dbReference type="ARBA" id="ARBA00023002"/>
    </source>
</evidence>